<protein>
    <recommendedName>
        <fullName evidence="6">Receptor expression-enhancing protein</fullName>
    </recommendedName>
</protein>
<dbReference type="GO" id="GO:0016020">
    <property type="term" value="C:membrane"/>
    <property type="evidence" value="ECO:0007669"/>
    <property type="project" value="UniProtKB-SubCell"/>
</dbReference>
<keyword evidence="9" id="KW-1185">Reference proteome</keyword>
<comment type="similarity">
    <text evidence="2 6">Belongs to the DP1 family.</text>
</comment>
<accession>A0A2G8LA83</accession>
<sequence>MAAALEPYKAKFEKVLYEKNAFTDLLAQIEEKTGVKRTYFVAGFVAVLALWLIFGYAAAFLSTFLGFVYPAYQSVKAIESVRKDDDTQWLTYWVVFGTFSLGEFFTDLFLSWFPFYYLVKMIFLGWCMAPIESNGSNILYHRFIKPFVLKHEKEIDDSLDKVTDLASATLNEAQEAAKEAAAEAAAEQMRKSLDADNSAKLD</sequence>
<evidence type="ECO:0000256" key="2">
    <source>
        <dbReference type="ARBA" id="ARBA00008573"/>
    </source>
</evidence>
<evidence type="ECO:0000313" key="9">
    <source>
        <dbReference type="Proteomes" id="UP000230750"/>
    </source>
</evidence>
<dbReference type="OrthoDB" id="10009287at2759"/>
<comment type="subcellular location">
    <subcellularLocation>
        <location evidence="1 6">Membrane</location>
        <topology evidence="1 6">Multi-pass membrane protein</topology>
    </subcellularLocation>
</comment>
<dbReference type="Proteomes" id="UP000230750">
    <property type="component" value="Unassembled WGS sequence"/>
</dbReference>
<feature type="region of interest" description="Disordered" evidence="7">
    <location>
        <begin position="181"/>
        <end position="202"/>
    </location>
</feature>
<keyword evidence="4 6" id="KW-1133">Transmembrane helix</keyword>
<feature type="transmembrane region" description="Helical" evidence="6">
    <location>
        <begin position="39"/>
        <end position="72"/>
    </location>
</feature>
<organism evidence="8 9">
    <name type="scientific">Stichopus japonicus</name>
    <name type="common">Sea cucumber</name>
    <dbReference type="NCBI Taxonomy" id="307972"/>
    <lineage>
        <taxon>Eukaryota</taxon>
        <taxon>Metazoa</taxon>
        <taxon>Echinodermata</taxon>
        <taxon>Eleutherozoa</taxon>
        <taxon>Echinozoa</taxon>
        <taxon>Holothuroidea</taxon>
        <taxon>Aspidochirotacea</taxon>
        <taxon>Aspidochirotida</taxon>
        <taxon>Stichopodidae</taxon>
        <taxon>Apostichopus</taxon>
    </lineage>
</organism>
<feature type="transmembrane region" description="Helical" evidence="6">
    <location>
        <begin position="92"/>
        <end position="119"/>
    </location>
</feature>
<dbReference type="STRING" id="307972.A0A2G8LA83"/>
<dbReference type="Pfam" id="PF03134">
    <property type="entry name" value="TB2_DP1_HVA22"/>
    <property type="match status" value="1"/>
</dbReference>
<evidence type="ECO:0000256" key="7">
    <source>
        <dbReference type="SAM" id="MobiDB-lite"/>
    </source>
</evidence>
<proteinExistence type="inferred from homology"/>
<keyword evidence="3 6" id="KW-0812">Transmembrane</keyword>
<evidence type="ECO:0000256" key="4">
    <source>
        <dbReference type="ARBA" id="ARBA00022989"/>
    </source>
</evidence>
<reference evidence="8 9" key="1">
    <citation type="journal article" date="2017" name="PLoS Biol.">
        <title>The sea cucumber genome provides insights into morphological evolution and visceral regeneration.</title>
        <authorList>
            <person name="Zhang X."/>
            <person name="Sun L."/>
            <person name="Yuan J."/>
            <person name="Sun Y."/>
            <person name="Gao Y."/>
            <person name="Zhang L."/>
            <person name="Li S."/>
            <person name="Dai H."/>
            <person name="Hamel J.F."/>
            <person name="Liu C."/>
            <person name="Yu Y."/>
            <person name="Liu S."/>
            <person name="Lin W."/>
            <person name="Guo K."/>
            <person name="Jin S."/>
            <person name="Xu P."/>
            <person name="Storey K.B."/>
            <person name="Huan P."/>
            <person name="Zhang T."/>
            <person name="Zhou Y."/>
            <person name="Zhang J."/>
            <person name="Lin C."/>
            <person name="Li X."/>
            <person name="Xing L."/>
            <person name="Huo D."/>
            <person name="Sun M."/>
            <person name="Wang L."/>
            <person name="Mercier A."/>
            <person name="Li F."/>
            <person name="Yang H."/>
            <person name="Xiang J."/>
        </authorList>
    </citation>
    <scope>NUCLEOTIDE SEQUENCE [LARGE SCALE GENOMIC DNA]</scope>
    <source>
        <strain evidence="8">Shaxun</strain>
        <tissue evidence="8">Muscle</tissue>
    </source>
</reference>
<dbReference type="PANTHER" id="PTHR12300">
    <property type="entry name" value="HVA22-LIKE PROTEINS"/>
    <property type="match status" value="1"/>
</dbReference>
<dbReference type="EMBL" id="MRZV01000151">
    <property type="protein sequence ID" value="PIK57173.1"/>
    <property type="molecule type" value="Genomic_DNA"/>
</dbReference>
<dbReference type="InterPro" id="IPR004345">
    <property type="entry name" value="TB2_DP1_HVA22"/>
</dbReference>
<keyword evidence="5 6" id="KW-0472">Membrane</keyword>
<gene>
    <name evidence="8" type="ORF">BSL78_05925</name>
</gene>
<evidence type="ECO:0000256" key="3">
    <source>
        <dbReference type="ARBA" id="ARBA00022692"/>
    </source>
</evidence>
<dbReference type="PANTHER" id="PTHR12300:SF161">
    <property type="entry name" value="RECEPTOR EXPRESSION-ENHANCING PROTEIN"/>
    <property type="match status" value="1"/>
</dbReference>
<feature type="compositionally biased region" description="Basic and acidic residues" evidence="7">
    <location>
        <begin position="188"/>
        <end position="202"/>
    </location>
</feature>
<dbReference type="AlphaFoldDB" id="A0A2G8LA83"/>
<comment type="caution">
    <text evidence="8">The sequence shown here is derived from an EMBL/GenBank/DDBJ whole genome shotgun (WGS) entry which is preliminary data.</text>
</comment>
<evidence type="ECO:0000256" key="6">
    <source>
        <dbReference type="RuleBase" id="RU362006"/>
    </source>
</evidence>
<name>A0A2G8LA83_STIJA</name>
<evidence type="ECO:0000256" key="5">
    <source>
        <dbReference type="ARBA" id="ARBA00023136"/>
    </source>
</evidence>
<evidence type="ECO:0000256" key="1">
    <source>
        <dbReference type="ARBA" id="ARBA00004141"/>
    </source>
</evidence>
<evidence type="ECO:0000313" key="8">
    <source>
        <dbReference type="EMBL" id="PIK57173.1"/>
    </source>
</evidence>